<dbReference type="InterPro" id="IPR028082">
    <property type="entry name" value="Peripla_BP_I"/>
</dbReference>
<protein>
    <submittedName>
        <fullName evidence="5">LacI family DNA-binding transcriptional regulator</fullName>
    </submittedName>
</protein>
<dbReference type="Proteomes" id="UP000664144">
    <property type="component" value="Unassembled WGS sequence"/>
</dbReference>
<keyword evidence="2 5" id="KW-0238">DNA-binding</keyword>
<evidence type="ECO:0000256" key="2">
    <source>
        <dbReference type="ARBA" id="ARBA00023125"/>
    </source>
</evidence>
<dbReference type="CDD" id="cd06267">
    <property type="entry name" value="PBP1_LacI_sugar_binding-like"/>
    <property type="match status" value="1"/>
</dbReference>
<evidence type="ECO:0000313" key="5">
    <source>
        <dbReference type="EMBL" id="MBO0359147.1"/>
    </source>
</evidence>
<dbReference type="EMBL" id="JAFLQZ010000009">
    <property type="protein sequence ID" value="MBO0359147.1"/>
    <property type="molecule type" value="Genomic_DNA"/>
</dbReference>
<comment type="caution">
    <text evidence="5">The sequence shown here is derived from an EMBL/GenBank/DDBJ whole genome shotgun (WGS) entry which is preliminary data.</text>
</comment>
<sequence>MASHRASMKDLAKTLNLSVSTISRALSGNKQISEETRERVATLVKEMNFQPNRLASGLRKGRSGTLGVLVPHITGHFFPEAVHSISTEATKAGYRVMICESNEDEKQEKRNLELLLNSQVEGVLVSLANTTHDFRHFQAAQQQQVPLVFFDRVLEEPNISSVVLDDYQGAYQAVSHLIEQGCTRIAHITADPHLNVYRHRHRGYLDALTAHGIAFDEQLVHHCDMSIADGREAMHKLLALDTRPDAVFASKDTAAIGAMQVAKEHGLRIPDDLALATYSSEKLSMLVEPPLTSVDQQCAAVGKAAVRLLLDMMSEEIQPANARQIILMPSFIVRESSLQREA</sequence>
<dbReference type="Gene3D" id="1.10.260.40">
    <property type="entry name" value="lambda repressor-like DNA-binding domains"/>
    <property type="match status" value="1"/>
</dbReference>
<evidence type="ECO:0000256" key="1">
    <source>
        <dbReference type="ARBA" id="ARBA00023015"/>
    </source>
</evidence>
<dbReference type="Pfam" id="PF13377">
    <property type="entry name" value="Peripla_BP_3"/>
    <property type="match status" value="1"/>
</dbReference>
<dbReference type="AlphaFoldDB" id="A0A939EXT4"/>
<gene>
    <name evidence="5" type="ORF">J0X19_14395</name>
</gene>
<dbReference type="PROSITE" id="PS50932">
    <property type="entry name" value="HTH_LACI_2"/>
    <property type="match status" value="1"/>
</dbReference>
<feature type="domain" description="HTH lacI-type" evidence="4">
    <location>
        <begin position="6"/>
        <end position="60"/>
    </location>
</feature>
<evidence type="ECO:0000313" key="6">
    <source>
        <dbReference type="Proteomes" id="UP000664144"/>
    </source>
</evidence>
<dbReference type="PANTHER" id="PTHR30146">
    <property type="entry name" value="LACI-RELATED TRANSCRIPTIONAL REPRESSOR"/>
    <property type="match status" value="1"/>
</dbReference>
<dbReference type="Pfam" id="PF00356">
    <property type="entry name" value="LacI"/>
    <property type="match status" value="1"/>
</dbReference>
<dbReference type="InterPro" id="IPR010982">
    <property type="entry name" value="Lambda_DNA-bd_dom_sf"/>
</dbReference>
<keyword evidence="3" id="KW-0804">Transcription</keyword>
<evidence type="ECO:0000259" key="4">
    <source>
        <dbReference type="PROSITE" id="PS50932"/>
    </source>
</evidence>
<accession>A0A939EXT4</accession>
<dbReference type="InterPro" id="IPR046335">
    <property type="entry name" value="LacI/GalR-like_sensor"/>
</dbReference>
<dbReference type="SUPFAM" id="SSF47413">
    <property type="entry name" value="lambda repressor-like DNA-binding domains"/>
    <property type="match status" value="1"/>
</dbReference>
<keyword evidence="1" id="KW-0805">Transcription regulation</keyword>
<dbReference type="RefSeq" id="WP_206985074.1">
    <property type="nucleotide sequence ID" value="NZ_JAFLQZ010000009.1"/>
</dbReference>
<name>A0A939EXT4_9BACT</name>
<dbReference type="SUPFAM" id="SSF53822">
    <property type="entry name" value="Periplasmic binding protein-like I"/>
    <property type="match status" value="1"/>
</dbReference>
<dbReference type="GO" id="GO:0000976">
    <property type="term" value="F:transcription cis-regulatory region binding"/>
    <property type="evidence" value="ECO:0007669"/>
    <property type="project" value="TreeGrafter"/>
</dbReference>
<organism evidence="5 6">
    <name type="scientific">Hymenobacter telluris</name>
    <dbReference type="NCBI Taxonomy" id="2816474"/>
    <lineage>
        <taxon>Bacteria</taxon>
        <taxon>Pseudomonadati</taxon>
        <taxon>Bacteroidota</taxon>
        <taxon>Cytophagia</taxon>
        <taxon>Cytophagales</taxon>
        <taxon>Hymenobacteraceae</taxon>
        <taxon>Hymenobacter</taxon>
    </lineage>
</organism>
<dbReference type="PANTHER" id="PTHR30146:SF109">
    <property type="entry name" value="HTH-TYPE TRANSCRIPTIONAL REGULATOR GALS"/>
    <property type="match status" value="1"/>
</dbReference>
<dbReference type="CDD" id="cd01392">
    <property type="entry name" value="HTH_LacI"/>
    <property type="match status" value="1"/>
</dbReference>
<reference evidence="5" key="1">
    <citation type="submission" date="2021-03" db="EMBL/GenBank/DDBJ databases">
        <authorList>
            <person name="Kim M.K."/>
        </authorList>
    </citation>
    <scope>NUCLEOTIDE SEQUENCE</scope>
    <source>
        <strain evidence="5">BT186</strain>
    </source>
</reference>
<proteinExistence type="predicted"/>
<evidence type="ECO:0000256" key="3">
    <source>
        <dbReference type="ARBA" id="ARBA00023163"/>
    </source>
</evidence>
<dbReference type="GO" id="GO:0003700">
    <property type="term" value="F:DNA-binding transcription factor activity"/>
    <property type="evidence" value="ECO:0007669"/>
    <property type="project" value="TreeGrafter"/>
</dbReference>
<dbReference type="Gene3D" id="3.40.50.2300">
    <property type="match status" value="2"/>
</dbReference>
<keyword evidence="6" id="KW-1185">Reference proteome</keyword>
<dbReference type="SMART" id="SM00354">
    <property type="entry name" value="HTH_LACI"/>
    <property type="match status" value="1"/>
</dbReference>
<dbReference type="InterPro" id="IPR000843">
    <property type="entry name" value="HTH_LacI"/>
</dbReference>